<dbReference type="PANTHER" id="PTHR43312:SF1">
    <property type="entry name" value="NADP-DEPENDENT OXIDOREDUCTASE DOMAIN-CONTAINING PROTEIN"/>
    <property type="match status" value="1"/>
</dbReference>
<evidence type="ECO:0000313" key="3">
    <source>
        <dbReference type="Proteomes" id="UP001164803"/>
    </source>
</evidence>
<dbReference type="InterPro" id="IPR020471">
    <property type="entry name" value="AKR"/>
</dbReference>
<dbReference type="InterPro" id="IPR023210">
    <property type="entry name" value="NADP_OxRdtase_dom"/>
</dbReference>
<dbReference type="PANTHER" id="PTHR43312">
    <property type="entry name" value="D-THREO-ALDOSE 1-DEHYDROGENASE"/>
    <property type="match status" value="1"/>
</dbReference>
<dbReference type="EMBL" id="CP104064">
    <property type="protein sequence ID" value="WAH36499.1"/>
    <property type="molecule type" value="Genomic_DNA"/>
</dbReference>
<evidence type="ECO:0000313" key="2">
    <source>
        <dbReference type="EMBL" id="WAH36499.1"/>
    </source>
</evidence>
<dbReference type="CDD" id="cd19086">
    <property type="entry name" value="AKR_AKR11C1"/>
    <property type="match status" value="1"/>
</dbReference>
<dbReference type="Gene3D" id="3.20.20.100">
    <property type="entry name" value="NADP-dependent oxidoreductase domain"/>
    <property type="match status" value="1"/>
</dbReference>
<dbReference type="Proteomes" id="UP001164803">
    <property type="component" value="Chromosome"/>
</dbReference>
<dbReference type="InterPro" id="IPR053135">
    <property type="entry name" value="AKR2_Oxidoreductase"/>
</dbReference>
<name>A0ABY6Z0V1_9BACL</name>
<dbReference type="PRINTS" id="PR00069">
    <property type="entry name" value="ALDKETRDTASE"/>
</dbReference>
<dbReference type="RefSeq" id="WP_268043844.1">
    <property type="nucleotide sequence ID" value="NZ_CP104064.1"/>
</dbReference>
<protein>
    <submittedName>
        <fullName evidence="2">Aldo/keto reductase</fullName>
    </submittedName>
</protein>
<dbReference type="SUPFAM" id="SSF51430">
    <property type="entry name" value="NAD(P)-linked oxidoreductase"/>
    <property type="match status" value="1"/>
</dbReference>
<organism evidence="2 3">
    <name type="scientific">Alicyclobacillus dauci</name>
    <dbReference type="NCBI Taxonomy" id="1475485"/>
    <lineage>
        <taxon>Bacteria</taxon>
        <taxon>Bacillati</taxon>
        <taxon>Bacillota</taxon>
        <taxon>Bacilli</taxon>
        <taxon>Bacillales</taxon>
        <taxon>Alicyclobacillaceae</taxon>
        <taxon>Alicyclobacillus</taxon>
    </lineage>
</organism>
<reference evidence="2" key="1">
    <citation type="submission" date="2022-08" db="EMBL/GenBank/DDBJ databases">
        <title>Alicyclobacillus dauci DSM2870, complete genome.</title>
        <authorList>
            <person name="Wang Q."/>
            <person name="Cai R."/>
            <person name="Wang Z."/>
        </authorList>
    </citation>
    <scope>NUCLEOTIDE SEQUENCE</scope>
    <source>
        <strain evidence="2">DSM 28700</strain>
    </source>
</reference>
<accession>A0ABY6Z0V1</accession>
<feature type="domain" description="NADP-dependent oxidoreductase" evidence="1">
    <location>
        <begin position="15"/>
        <end position="291"/>
    </location>
</feature>
<dbReference type="InterPro" id="IPR036812">
    <property type="entry name" value="NAD(P)_OxRdtase_dom_sf"/>
</dbReference>
<evidence type="ECO:0000259" key="1">
    <source>
        <dbReference type="Pfam" id="PF00248"/>
    </source>
</evidence>
<dbReference type="Pfam" id="PF00248">
    <property type="entry name" value="Aldo_ket_red"/>
    <property type="match status" value="1"/>
</dbReference>
<gene>
    <name evidence="2" type="ORF">NZD86_20185</name>
</gene>
<proteinExistence type="predicted"/>
<keyword evidence="3" id="KW-1185">Reference proteome</keyword>
<sequence length="303" mass="33698">MQRKRLGRSELEVGEIGFGCMSLGTNAKTATRLVHHAIHEGVNLFDTADLYDQGRNEEILGKALRGRRNKVVIATKVGNRFDVGKPGWNWDPSPAYILQAVEQSLRRLETDYIDLYQLHGGTMDDPFDSIVETFERLKEKGWIRAYGISSIRPNVIRRFLSGSNVDTIMMQYSLLDRRPEEWFGDIEQRGVSIIARGPLARGLLSGTGKQLPAGETYVDRTAEQVAMAQDAVESLANNVRTASQVSLRYALNPPVVSVAIPGASRFSQLTDNIGAAQVMPLTDAEIAWLNGASEQNRYVEHRP</sequence>